<dbReference type="GO" id="GO:0006281">
    <property type="term" value="P:DNA repair"/>
    <property type="evidence" value="ECO:0007669"/>
    <property type="project" value="UniProtKB-KW"/>
</dbReference>
<keyword evidence="5" id="KW-1185">Reference proteome</keyword>
<dbReference type="InterPro" id="IPR010760">
    <property type="entry name" value="DNA-repair_Swi5"/>
</dbReference>
<sequence length="158" mass="18833">MDKIKLLEYLKQELTYEPKPLFPIFNDFNFKEAELELILNSLLRDGFIFVQSIETESFYSKNCYLIWKTQNFNRLADQFISLKKDFIKLNEEINLVKESFNNKYTLEDVTKTNDEHYNLIEEFQNLKEAVRGILSNLAEHNNCTFTEIYEKYGISPSD</sequence>
<evidence type="ECO:0000313" key="5">
    <source>
        <dbReference type="Proteomes" id="UP000070444"/>
    </source>
</evidence>
<keyword evidence="3" id="KW-0234">DNA repair</keyword>
<keyword evidence="2" id="KW-0227">DNA damage</keyword>
<reference evidence="4 5" key="1">
    <citation type="journal article" date="2015" name="Genome Biol. Evol.">
        <title>Phylogenomic analyses indicate that early fungi evolved digesting cell walls of algal ancestors of land plants.</title>
        <authorList>
            <person name="Chang Y."/>
            <person name="Wang S."/>
            <person name="Sekimoto S."/>
            <person name="Aerts A.L."/>
            <person name="Choi C."/>
            <person name="Clum A."/>
            <person name="LaButti K.M."/>
            <person name="Lindquist E.A."/>
            <person name="Yee Ngan C."/>
            <person name="Ohm R.A."/>
            <person name="Salamov A.A."/>
            <person name="Grigoriev I.V."/>
            <person name="Spatafora J.W."/>
            <person name="Berbee M.L."/>
        </authorList>
    </citation>
    <scope>NUCLEOTIDE SEQUENCE [LARGE SCALE GENOMIC DNA]</scope>
    <source>
        <strain evidence="4 5">NRRL 28638</strain>
    </source>
</reference>
<evidence type="ECO:0000313" key="4">
    <source>
        <dbReference type="EMBL" id="KXN72246.1"/>
    </source>
</evidence>
<evidence type="ECO:0000256" key="3">
    <source>
        <dbReference type="ARBA" id="ARBA00023204"/>
    </source>
</evidence>
<proteinExistence type="inferred from homology"/>
<organism evidence="4 5">
    <name type="scientific">Conidiobolus coronatus (strain ATCC 28846 / CBS 209.66 / NRRL 28638)</name>
    <name type="common">Delacroixia coronata</name>
    <dbReference type="NCBI Taxonomy" id="796925"/>
    <lineage>
        <taxon>Eukaryota</taxon>
        <taxon>Fungi</taxon>
        <taxon>Fungi incertae sedis</taxon>
        <taxon>Zoopagomycota</taxon>
        <taxon>Entomophthoromycotina</taxon>
        <taxon>Entomophthoromycetes</taxon>
        <taxon>Entomophthorales</taxon>
        <taxon>Ancylistaceae</taxon>
        <taxon>Conidiobolus</taxon>
    </lineage>
</organism>
<evidence type="ECO:0000256" key="2">
    <source>
        <dbReference type="ARBA" id="ARBA00022763"/>
    </source>
</evidence>
<accession>A0A137PB94</accession>
<name>A0A137PB94_CONC2</name>
<gene>
    <name evidence="4" type="ORF">CONCODRAFT_69207</name>
</gene>
<dbReference type="EMBL" id="KQ964457">
    <property type="protein sequence ID" value="KXN72246.1"/>
    <property type="molecule type" value="Genomic_DNA"/>
</dbReference>
<dbReference type="Proteomes" id="UP000070444">
    <property type="component" value="Unassembled WGS sequence"/>
</dbReference>
<dbReference type="AlphaFoldDB" id="A0A137PB94"/>
<evidence type="ECO:0000256" key="1">
    <source>
        <dbReference type="ARBA" id="ARBA00008060"/>
    </source>
</evidence>
<dbReference type="Pfam" id="PF07061">
    <property type="entry name" value="Swi5"/>
    <property type="match status" value="1"/>
</dbReference>
<protein>
    <recommendedName>
        <fullName evidence="6">Swi5-domain-containing protein</fullName>
    </recommendedName>
</protein>
<comment type="similarity">
    <text evidence="1">Belongs to the SWI5/SAE3 family.</text>
</comment>
<evidence type="ECO:0008006" key="6">
    <source>
        <dbReference type="Google" id="ProtNLM"/>
    </source>
</evidence>